<dbReference type="Gene3D" id="2.60.40.10">
    <property type="entry name" value="Immunoglobulins"/>
    <property type="match status" value="1"/>
</dbReference>
<reference evidence="2 3" key="1">
    <citation type="submission" date="2019-02" db="EMBL/GenBank/DDBJ databases">
        <title>Deep-cultivation of Planctomycetes and their phenomic and genomic characterization uncovers novel biology.</title>
        <authorList>
            <person name="Wiegand S."/>
            <person name="Jogler M."/>
            <person name="Boedeker C."/>
            <person name="Pinto D."/>
            <person name="Vollmers J."/>
            <person name="Rivas-Marin E."/>
            <person name="Kohn T."/>
            <person name="Peeters S.H."/>
            <person name="Heuer A."/>
            <person name="Rast P."/>
            <person name="Oberbeckmann S."/>
            <person name="Bunk B."/>
            <person name="Jeske O."/>
            <person name="Meyerdierks A."/>
            <person name="Storesund J.E."/>
            <person name="Kallscheuer N."/>
            <person name="Luecker S."/>
            <person name="Lage O.M."/>
            <person name="Pohl T."/>
            <person name="Merkel B.J."/>
            <person name="Hornburger P."/>
            <person name="Mueller R.-W."/>
            <person name="Bruemmer F."/>
            <person name="Labrenz M."/>
            <person name="Spormann A.M."/>
            <person name="Op den Camp H."/>
            <person name="Overmann J."/>
            <person name="Amann R."/>
            <person name="Jetten M.S.M."/>
            <person name="Mascher T."/>
            <person name="Medema M.H."/>
            <person name="Devos D.P."/>
            <person name="Kaster A.-K."/>
            <person name="Ovreas L."/>
            <person name="Rohde M."/>
            <person name="Galperin M.Y."/>
            <person name="Jogler C."/>
        </authorList>
    </citation>
    <scope>NUCLEOTIDE SEQUENCE [LARGE SCALE GENOMIC DNA]</scope>
    <source>
        <strain evidence="2 3">HG15A2</strain>
    </source>
</reference>
<dbReference type="InterPro" id="IPR013783">
    <property type="entry name" value="Ig-like_fold"/>
</dbReference>
<feature type="domain" description="Glycoside hydrolase family 13 N-terminal" evidence="1">
    <location>
        <begin position="1"/>
        <end position="53"/>
    </location>
</feature>
<keyword evidence="3" id="KW-1185">Reference proteome</keyword>
<accession>A0A517MX67</accession>
<dbReference type="RefSeq" id="WP_218931943.1">
    <property type="nucleotide sequence ID" value="NZ_CP036263.1"/>
</dbReference>
<protein>
    <submittedName>
        <fullName evidence="2">Glycogen branching enzyme</fullName>
    </submittedName>
</protein>
<sequence>MGAILHGPGVAFRVWAPHADFVSVVGSLNGCDAEAVMACEENGTWYVNVPDAKSAECR</sequence>
<organism evidence="2 3">
    <name type="scientific">Adhaeretor mobilis</name>
    <dbReference type="NCBI Taxonomy" id="1930276"/>
    <lineage>
        <taxon>Bacteria</taxon>
        <taxon>Pseudomonadati</taxon>
        <taxon>Planctomycetota</taxon>
        <taxon>Planctomycetia</taxon>
        <taxon>Pirellulales</taxon>
        <taxon>Lacipirellulaceae</taxon>
        <taxon>Adhaeretor</taxon>
    </lineage>
</organism>
<evidence type="ECO:0000259" key="1">
    <source>
        <dbReference type="Pfam" id="PF02922"/>
    </source>
</evidence>
<dbReference type="Pfam" id="PF02922">
    <property type="entry name" value="CBM_48"/>
    <property type="match status" value="1"/>
</dbReference>
<dbReference type="InterPro" id="IPR004193">
    <property type="entry name" value="Glyco_hydro_13_N"/>
</dbReference>
<dbReference type="KEGG" id="amob:HG15A2_27860"/>
<name>A0A517MX67_9BACT</name>
<dbReference type="Proteomes" id="UP000319852">
    <property type="component" value="Chromosome"/>
</dbReference>
<proteinExistence type="predicted"/>
<dbReference type="GO" id="GO:0004553">
    <property type="term" value="F:hydrolase activity, hydrolyzing O-glycosyl compounds"/>
    <property type="evidence" value="ECO:0007669"/>
    <property type="project" value="InterPro"/>
</dbReference>
<dbReference type="AlphaFoldDB" id="A0A517MX67"/>
<dbReference type="SUPFAM" id="SSF81296">
    <property type="entry name" value="E set domains"/>
    <property type="match status" value="1"/>
</dbReference>
<dbReference type="EMBL" id="CP036263">
    <property type="protein sequence ID" value="QDS99463.1"/>
    <property type="molecule type" value="Genomic_DNA"/>
</dbReference>
<dbReference type="GO" id="GO:0005975">
    <property type="term" value="P:carbohydrate metabolic process"/>
    <property type="evidence" value="ECO:0007669"/>
    <property type="project" value="InterPro"/>
</dbReference>
<evidence type="ECO:0000313" key="2">
    <source>
        <dbReference type="EMBL" id="QDS99463.1"/>
    </source>
</evidence>
<gene>
    <name evidence="2" type="ORF">HG15A2_27860</name>
</gene>
<evidence type="ECO:0000313" key="3">
    <source>
        <dbReference type="Proteomes" id="UP000319852"/>
    </source>
</evidence>
<dbReference type="InterPro" id="IPR014756">
    <property type="entry name" value="Ig_E-set"/>
</dbReference>